<feature type="region of interest" description="Disordered" evidence="1">
    <location>
        <begin position="20"/>
        <end position="46"/>
    </location>
</feature>
<reference evidence="3" key="1">
    <citation type="submission" date="2021-02" db="EMBL/GenBank/DDBJ databases">
        <authorList>
            <person name="Dougan E. K."/>
            <person name="Rhodes N."/>
            <person name="Thang M."/>
            <person name="Chan C."/>
        </authorList>
    </citation>
    <scope>NUCLEOTIDE SEQUENCE</scope>
</reference>
<protein>
    <submittedName>
        <fullName evidence="3">C15C7.7 protein</fullName>
    </submittedName>
</protein>
<feature type="domain" description="Integrase catalytic" evidence="2">
    <location>
        <begin position="915"/>
        <end position="1009"/>
    </location>
</feature>
<dbReference type="InterPro" id="IPR012337">
    <property type="entry name" value="RNaseH-like_sf"/>
</dbReference>
<feature type="region of interest" description="Disordered" evidence="1">
    <location>
        <begin position="371"/>
        <end position="394"/>
    </location>
</feature>
<organism evidence="3 4">
    <name type="scientific">Symbiodinium pilosum</name>
    <name type="common">Dinoflagellate</name>
    <dbReference type="NCBI Taxonomy" id="2952"/>
    <lineage>
        <taxon>Eukaryota</taxon>
        <taxon>Sar</taxon>
        <taxon>Alveolata</taxon>
        <taxon>Dinophyceae</taxon>
        <taxon>Suessiales</taxon>
        <taxon>Symbiodiniaceae</taxon>
        <taxon>Symbiodinium</taxon>
    </lineage>
</organism>
<dbReference type="InterPro" id="IPR036397">
    <property type="entry name" value="RNaseH_sf"/>
</dbReference>
<feature type="region of interest" description="Disordered" evidence="1">
    <location>
        <begin position="1156"/>
        <end position="1180"/>
    </location>
</feature>
<keyword evidence="4" id="KW-1185">Reference proteome</keyword>
<dbReference type="EMBL" id="CAJNIZ010019192">
    <property type="protein sequence ID" value="CAE7422825.1"/>
    <property type="molecule type" value="Genomic_DNA"/>
</dbReference>
<dbReference type="Gene3D" id="3.30.420.10">
    <property type="entry name" value="Ribonuclease H-like superfamily/Ribonuclease H"/>
    <property type="match status" value="1"/>
</dbReference>
<dbReference type="Proteomes" id="UP000649617">
    <property type="component" value="Unassembled WGS sequence"/>
</dbReference>
<feature type="non-terminal residue" evidence="3">
    <location>
        <position position="1"/>
    </location>
</feature>
<dbReference type="InterPro" id="IPR001584">
    <property type="entry name" value="Integrase_cat-core"/>
</dbReference>
<comment type="caution">
    <text evidence="3">The sequence shown here is derived from an EMBL/GenBank/DDBJ whole genome shotgun (WGS) entry which is preliminary data.</text>
</comment>
<evidence type="ECO:0000256" key="1">
    <source>
        <dbReference type="SAM" id="MobiDB-lite"/>
    </source>
</evidence>
<feature type="non-terminal residue" evidence="3">
    <location>
        <position position="1180"/>
    </location>
</feature>
<sequence>DEEISRKLLRRSALSAGEQALRRQLQADQPDPDNHHAQSSVTRRVSTARQQWQKEEQYNDLTAAILRSLKVPFKDFFIEKHFNEVTQAKRARAGFVVDLYGPVRGFFFGATVDSFDYKFWRPELIKQDFRIFWQILRGDFELSQLYLFEGWNGERPETSWKPLLRDLELWEAVTDLPKAKRGVKLVQALSGPAKEAVQSLTVSDLIAEDGLKKVTKALKDAFAPYQETALPRAMESAIFGAARSHKESLPEYIVRFQQAQATLRSEGVDLPNKAAGYLLYRQANLDRDSEAKLTTWLQGTFFGEQEPEQDEEDEWPEDGDDYFPVWDEAQDSVEPDENDVIDEEDLVDVLASYQDVRQALKQTRNVRGFYPPRFPGAKGKKGHGKGSSFGPVPGKGKGPVTEFFTESVPDAKVSFLTSDHSSADVPFVGVITSSAEAIVDTAAQEGLIGRPALLRLFEALRKFGLKGRWTGEASEARGIGGAAKTLGVVEVPVGIGRVPGVVALTVVTEDVILQSAFLTLDMVLAATDKGQAYRNYLESKKPTAMTPLGMASGSFLEFERAEENLTLMETQVGDLDQTTQNYVRAMISEYRRLKLYEEETRHQSRTFASKQNRTDWEKAASNLKATAIELNNYQAMLVVQRNQDVKDPLDGMTTKRGKVLKRASPNVLDCWIKERQPFCEDYVVAYIVLNEPNLVIGAEFPENYAEADSNVLAQAVKNYLIESFPPVPKLRLKLNGITEFEAWKLMESKRPGHIILDVGNVRNNLDMACRLARHQHGQGGTYAMYLDPKQGPYFEKHHGWQHAIKELGASYETANGATVLRSRKRTSPNGSVEAFPVEVASPEQEAGQEGQDENGVQVQEPTLREKEAIEKLHRNLGHPNNKELSRVLALSRAKPRLVRWAAQEHYCPNCAAHGVLIADQGTEFLANFKAKCSDLGIVLHTIGARAPHQQGRTERHGALFKAVFQKAVWDCPPQDHHEWRLLLRETEAAKNKSFNRSGFSPVQRMMGHAPRTNGEVMSDDIIDPAFLGQGQEMEKLLSARRAAQKAFVEINTSEAVKTALRSRSRVHRRFAPGEVVFVWRSWKEKGVLKPSWVGPAVVLMPEGANAYVNTQGRLWKVCNEHLRLGTSDEVRGIEAVHEVFEDLKQRFDRAGSRIIEDHTQDPLPESRKRMAKLEKRTEKD</sequence>
<dbReference type="GO" id="GO:0015074">
    <property type="term" value="P:DNA integration"/>
    <property type="evidence" value="ECO:0007669"/>
    <property type="project" value="InterPro"/>
</dbReference>
<evidence type="ECO:0000259" key="2">
    <source>
        <dbReference type="PROSITE" id="PS50994"/>
    </source>
</evidence>
<dbReference type="PROSITE" id="PS50994">
    <property type="entry name" value="INTEGRASE"/>
    <property type="match status" value="1"/>
</dbReference>
<dbReference type="OrthoDB" id="420905at2759"/>
<dbReference type="GO" id="GO:0003676">
    <property type="term" value="F:nucleic acid binding"/>
    <property type="evidence" value="ECO:0007669"/>
    <property type="project" value="InterPro"/>
</dbReference>
<dbReference type="SUPFAM" id="SSF53098">
    <property type="entry name" value="Ribonuclease H-like"/>
    <property type="match status" value="1"/>
</dbReference>
<proteinExistence type="predicted"/>
<name>A0A812R5M7_SYMPI</name>
<evidence type="ECO:0000313" key="3">
    <source>
        <dbReference type="EMBL" id="CAE7422825.1"/>
    </source>
</evidence>
<dbReference type="AlphaFoldDB" id="A0A812R5M7"/>
<accession>A0A812R5M7</accession>
<feature type="compositionally biased region" description="Polar residues" evidence="1">
    <location>
        <begin position="37"/>
        <end position="46"/>
    </location>
</feature>
<gene>
    <name evidence="3" type="primary">C15C7.7</name>
    <name evidence="3" type="ORF">SPIL2461_LOCUS10387</name>
</gene>
<evidence type="ECO:0000313" key="4">
    <source>
        <dbReference type="Proteomes" id="UP000649617"/>
    </source>
</evidence>